<dbReference type="GO" id="GO:0005829">
    <property type="term" value="C:cytosol"/>
    <property type="evidence" value="ECO:0007669"/>
    <property type="project" value="TreeGrafter"/>
</dbReference>
<dbReference type="CDD" id="cd02440">
    <property type="entry name" value="AdoMet_MTases"/>
    <property type="match status" value="1"/>
</dbReference>
<dbReference type="Gene3D" id="3.40.50.150">
    <property type="entry name" value="Vaccinia Virus protein VP39"/>
    <property type="match status" value="1"/>
</dbReference>
<feature type="transmembrane region" description="Helical" evidence="2">
    <location>
        <begin position="39"/>
        <end position="59"/>
    </location>
</feature>
<comment type="caution">
    <text evidence="3">The sequence shown here is derived from an EMBL/GenBank/DDBJ whole genome shotgun (WGS) entry which is preliminary data.</text>
</comment>
<sequence>MDGGFHNGDARQRASKGSTKESVQTPRIRTRKSSGSSKVFGLVFPIGVICVALGAFMLYNQRTKQSTTIDSSGQNELPKSSSQSRQETAQKSSPRKKASSQDRLKVGMQFEVGSYQTKENLLYVVDQVIRNRRNKIVVVRKLLAENVRDTVISESRLLVPKEVPAKFNTSEWQFDYTYLPVDYLRVLLAAGRALGVFDSSKTSIKALTVGLGGGCVNTFLRYTTENVNVTAVEIDASMVEVAKKFFGFIEDERQHCVVDDGVHFLGECVRKGEKFDVIILDACENTMKFSACPVQAFINSDAIRLISQAMSKDGVLLLNQLAIGGGVASHDTVKKVYGEFFEGCMHFDMQALENKAIVCVKRYSQYKYMQSKQFLNDMLKYFAELNLNA</sequence>
<dbReference type="OrthoDB" id="5791544at2759"/>
<proteinExistence type="predicted"/>
<protein>
    <submittedName>
        <fullName evidence="3">Methyltransferase-like protein 13</fullName>
    </submittedName>
</protein>
<keyword evidence="4" id="KW-1185">Reference proteome</keyword>
<dbReference type="EMBL" id="JPKZ01003189">
    <property type="protein sequence ID" value="KHN72835.1"/>
    <property type="molecule type" value="Genomic_DNA"/>
</dbReference>
<dbReference type="InterPro" id="IPR001045">
    <property type="entry name" value="Spermi_synthase"/>
</dbReference>
<dbReference type="GO" id="GO:0008295">
    <property type="term" value="P:spermidine biosynthetic process"/>
    <property type="evidence" value="ECO:0007669"/>
    <property type="project" value="TreeGrafter"/>
</dbReference>
<dbReference type="AlphaFoldDB" id="A0A0B2UVI7"/>
<evidence type="ECO:0000256" key="1">
    <source>
        <dbReference type="SAM" id="MobiDB-lite"/>
    </source>
</evidence>
<dbReference type="GO" id="GO:0032259">
    <property type="term" value="P:methylation"/>
    <property type="evidence" value="ECO:0007669"/>
    <property type="project" value="UniProtKB-KW"/>
</dbReference>
<dbReference type="PANTHER" id="PTHR11558:SF11">
    <property type="entry name" value="SPERMIDINE SYNTHASE"/>
    <property type="match status" value="1"/>
</dbReference>
<dbReference type="InterPro" id="IPR029063">
    <property type="entry name" value="SAM-dependent_MTases_sf"/>
</dbReference>
<accession>A0A0B2UVI7</accession>
<name>A0A0B2UVI7_TOXCA</name>
<keyword evidence="3" id="KW-0489">Methyltransferase</keyword>
<dbReference type="Proteomes" id="UP000031036">
    <property type="component" value="Unassembled WGS sequence"/>
</dbReference>
<reference evidence="3 4" key="1">
    <citation type="submission" date="2014-11" db="EMBL/GenBank/DDBJ databases">
        <title>Genetic blueprint of the zoonotic pathogen Toxocara canis.</title>
        <authorList>
            <person name="Zhu X.-Q."/>
            <person name="Korhonen P.K."/>
            <person name="Cai H."/>
            <person name="Young N.D."/>
            <person name="Nejsum P."/>
            <person name="von Samson-Himmelstjerna G."/>
            <person name="Boag P.R."/>
            <person name="Tan P."/>
            <person name="Li Q."/>
            <person name="Min J."/>
            <person name="Yang Y."/>
            <person name="Wang X."/>
            <person name="Fang X."/>
            <person name="Hall R.S."/>
            <person name="Hofmann A."/>
            <person name="Sternberg P.W."/>
            <person name="Jex A.R."/>
            <person name="Gasser R.B."/>
        </authorList>
    </citation>
    <scope>NUCLEOTIDE SEQUENCE [LARGE SCALE GENOMIC DNA]</scope>
    <source>
        <strain evidence="3">PN_DK_2014</strain>
    </source>
</reference>
<dbReference type="SUPFAM" id="SSF53335">
    <property type="entry name" value="S-adenosyl-L-methionine-dependent methyltransferases"/>
    <property type="match status" value="1"/>
</dbReference>
<evidence type="ECO:0000313" key="4">
    <source>
        <dbReference type="Proteomes" id="UP000031036"/>
    </source>
</evidence>
<dbReference type="PANTHER" id="PTHR11558">
    <property type="entry name" value="SPERMIDINE/SPERMINE SYNTHASE"/>
    <property type="match status" value="1"/>
</dbReference>
<dbReference type="GO" id="GO:0008168">
    <property type="term" value="F:methyltransferase activity"/>
    <property type="evidence" value="ECO:0007669"/>
    <property type="project" value="UniProtKB-KW"/>
</dbReference>
<evidence type="ECO:0000313" key="3">
    <source>
        <dbReference type="EMBL" id="KHN72835.1"/>
    </source>
</evidence>
<evidence type="ECO:0000256" key="2">
    <source>
        <dbReference type="SAM" id="Phobius"/>
    </source>
</evidence>
<feature type="region of interest" description="Disordered" evidence="1">
    <location>
        <begin position="1"/>
        <end position="32"/>
    </location>
</feature>
<keyword evidence="3" id="KW-0808">Transferase</keyword>
<organism evidence="3 4">
    <name type="scientific">Toxocara canis</name>
    <name type="common">Canine roundworm</name>
    <dbReference type="NCBI Taxonomy" id="6265"/>
    <lineage>
        <taxon>Eukaryota</taxon>
        <taxon>Metazoa</taxon>
        <taxon>Ecdysozoa</taxon>
        <taxon>Nematoda</taxon>
        <taxon>Chromadorea</taxon>
        <taxon>Rhabditida</taxon>
        <taxon>Spirurina</taxon>
        <taxon>Ascaridomorpha</taxon>
        <taxon>Ascaridoidea</taxon>
        <taxon>Toxocaridae</taxon>
        <taxon>Toxocara</taxon>
    </lineage>
</organism>
<keyword evidence="2" id="KW-0812">Transmembrane</keyword>
<dbReference type="Pfam" id="PF01564">
    <property type="entry name" value="Spermine_synth"/>
    <property type="match status" value="1"/>
</dbReference>
<feature type="compositionally biased region" description="Polar residues" evidence="1">
    <location>
        <begin position="15"/>
        <end position="32"/>
    </location>
</feature>
<feature type="compositionally biased region" description="Polar residues" evidence="1">
    <location>
        <begin position="67"/>
        <end position="92"/>
    </location>
</feature>
<keyword evidence="2" id="KW-0472">Membrane</keyword>
<keyword evidence="2" id="KW-1133">Transmembrane helix</keyword>
<feature type="region of interest" description="Disordered" evidence="1">
    <location>
        <begin position="67"/>
        <end position="102"/>
    </location>
</feature>
<dbReference type="GO" id="GO:0004766">
    <property type="term" value="F:spermidine synthase activity"/>
    <property type="evidence" value="ECO:0007669"/>
    <property type="project" value="TreeGrafter"/>
</dbReference>
<gene>
    <name evidence="3" type="ORF">Tcan_03910</name>
</gene>